<keyword evidence="2" id="KW-0413">Isomerase</keyword>
<reference evidence="2 3" key="1">
    <citation type="submission" date="2018-03" db="EMBL/GenBank/DDBJ databases">
        <title>Genomic Encyclopedia of Archaeal and Bacterial Type Strains, Phase II (KMG-II): from individual species to whole genera.</title>
        <authorList>
            <person name="Goeker M."/>
        </authorList>
    </citation>
    <scope>NUCLEOTIDE SEQUENCE [LARGE SCALE GENOMIC DNA]</scope>
    <source>
        <strain evidence="2 3">DSM 18107</strain>
    </source>
</reference>
<dbReference type="Proteomes" id="UP000240978">
    <property type="component" value="Unassembled WGS sequence"/>
</dbReference>
<dbReference type="AlphaFoldDB" id="A0A2P8G508"/>
<evidence type="ECO:0000256" key="1">
    <source>
        <dbReference type="SAM" id="SignalP"/>
    </source>
</evidence>
<name>A0A2P8G508_9BACT</name>
<feature type="chain" id="PRO_5015170781" evidence="1">
    <location>
        <begin position="20"/>
        <end position="149"/>
    </location>
</feature>
<organism evidence="2 3">
    <name type="scientific">Chitinophaga ginsengisoli</name>
    <dbReference type="NCBI Taxonomy" id="363837"/>
    <lineage>
        <taxon>Bacteria</taxon>
        <taxon>Pseudomonadati</taxon>
        <taxon>Bacteroidota</taxon>
        <taxon>Chitinophagia</taxon>
        <taxon>Chitinophagales</taxon>
        <taxon>Chitinophagaceae</taxon>
        <taxon>Chitinophaga</taxon>
    </lineage>
</organism>
<protein>
    <submittedName>
        <fullName evidence="2">Ketosteroid isomerase-like protein</fullName>
    </submittedName>
</protein>
<evidence type="ECO:0000313" key="2">
    <source>
        <dbReference type="EMBL" id="PSL29047.1"/>
    </source>
</evidence>
<sequence length="149" mass="16640">MKKILTLAMLMVLSLISKAQTNSDLLQQARKTIEASNAIYADLANKNDGSILTRYTEDACLLPPNSGPICGKENIAKFFKDGPKVHVKFTIQHLYGDARTFITEESFYEMTDLDGNKLDEGKVIVIWKNTAVGLKMHRDMFSSNKPVAK</sequence>
<evidence type="ECO:0000313" key="3">
    <source>
        <dbReference type="Proteomes" id="UP000240978"/>
    </source>
</evidence>
<accession>A0A2P8G508</accession>
<proteinExistence type="predicted"/>
<gene>
    <name evidence="2" type="ORF">CLV42_107193</name>
</gene>
<dbReference type="GO" id="GO:0016853">
    <property type="term" value="F:isomerase activity"/>
    <property type="evidence" value="ECO:0007669"/>
    <property type="project" value="UniProtKB-KW"/>
</dbReference>
<dbReference type="InterPro" id="IPR032710">
    <property type="entry name" value="NTF2-like_dom_sf"/>
</dbReference>
<keyword evidence="1" id="KW-0732">Signal</keyword>
<keyword evidence="3" id="KW-1185">Reference proteome</keyword>
<dbReference type="Gene3D" id="3.10.450.50">
    <property type="match status" value="1"/>
</dbReference>
<comment type="caution">
    <text evidence="2">The sequence shown here is derived from an EMBL/GenBank/DDBJ whole genome shotgun (WGS) entry which is preliminary data.</text>
</comment>
<feature type="signal peptide" evidence="1">
    <location>
        <begin position="1"/>
        <end position="19"/>
    </location>
</feature>
<dbReference type="EMBL" id="PYGK01000007">
    <property type="protein sequence ID" value="PSL29047.1"/>
    <property type="molecule type" value="Genomic_DNA"/>
</dbReference>
<dbReference type="SUPFAM" id="SSF54427">
    <property type="entry name" value="NTF2-like"/>
    <property type="match status" value="1"/>
</dbReference>
<dbReference type="RefSeq" id="WP_211303484.1">
    <property type="nucleotide sequence ID" value="NZ_PYGK01000007.1"/>
</dbReference>